<reference evidence="3" key="1">
    <citation type="submission" date="2017-06" db="EMBL/GenBank/DDBJ databases">
        <title>Complete Genome Sequence of Mycobacterium shigaense.</title>
        <authorList>
            <person name="Fukano H."/>
            <person name="Yoshida M."/>
            <person name="Kazumi Y."/>
            <person name="Ogura Y."/>
            <person name="Mitarai S."/>
            <person name="Hayashi T."/>
            <person name="Hoshino Y."/>
        </authorList>
    </citation>
    <scope>NUCLEOTIDE SEQUENCE [LARGE SCALE GENOMIC DNA]</scope>
    <source>
        <strain evidence="3">UN-152</strain>
    </source>
</reference>
<dbReference type="Gene3D" id="3.40.50.1580">
    <property type="entry name" value="Nucleoside phosphorylase domain"/>
    <property type="match status" value="1"/>
</dbReference>
<dbReference type="Proteomes" id="UP000217736">
    <property type="component" value="Chromosome"/>
</dbReference>
<keyword evidence="2" id="KW-0326">Glycosidase</keyword>
<accession>A0A1Z4EBN3</accession>
<dbReference type="InterPro" id="IPR035994">
    <property type="entry name" value="Nucleoside_phosphorylase_sf"/>
</dbReference>
<keyword evidence="2" id="KW-0378">Hydrolase</keyword>
<sequence>MTIGVICDIPQEWAHLRSVLAGPGRQHVAHTTFDSGELDGHRVVLAATGMGKVNAGLVATLLPTERLGYPVAPATGCTRIWAASPWRCKAVRRQGSARPSVCRGW</sequence>
<dbReference type="Pfam" id="PF01048">
    <property type="entry name" value="PNP_UDP_1"/>
    <property type="match status" value="1"/>
</dbReference>
<organism evidence="2 3">
    <name type="scientific">Mycobacterium shigaense</name>
    <dbReference type="NCBI Taxonomy" id="722731"/>
    <lineage>
        <taxon>Bacteria</taxon>
        <taxon>Bacillati</taxon>
        <taxon>Actinomycetota</taxon>
        <taxon>Actinomycetes</taxon>
        <taxon>Mycobacteriales</taxon>
        <taxon>Mycobacteriaceae</taxon>
        <taxon>Mycobacterium</taxon>
        <taxon>Mycobacterium simiae complex</taxon>
    </lineage>
</organism>
<dbReference type="EC" id="3.2.2.9" evidence="2"/>
<protein>
    <submittedName>
        <fullName evidence="2">5'-methylthioadenosine/S-adenosylhomocysteine nucleosidase</fullName>
        <ecNumber evidence="2">3.2.2.9</ecNumber>
    </submittedName>
</protein>
<dbReference type="InterPro" id="IPR000845">
    <property type="entry name" value="Nucleoside_phosphorylase_d"/>
</dbReference>
<dbReference type="GO" id="GO:0009116">
    <property type="term" value="P:nucleoside metabolic process"/>
    <property type="evidence" value="ECO:0007669"/>
    <property type="project" value="InterPro"/>
</dbReference>
<evidence type="ECO:0000259" key="1">
    <source>
        <dbReference type="Pfam" id="PF01048"/>
    </source>
</evidence>
<dbReference type="EMBL" id="AP018164">
    <property type="protein sequence ID" value="BAX90370.1"/>
    <property type="molecule type" value="Genomic_DNA"/>
</dbReference>
<evidence type="ECO:0000313" key="2">
    <source>
        <dbReference type="EMBL" id="BAX90370.1"/>
    </source>
</evidence>
<dbReference type="GO" id="GO:0008782">
    <property type="term" value="F:adenosylhomocysteine nucleosidase activity"/>
    <property type="evidence" value="ECO:0007669"/>
    <property type="project" value="UniProtKB-EC"/>
</dbReference>
<dbReference type="KEGG" id="mshg:MSG_00204"/>
<dbReference type="SUPFAM" id="SSF53167">
    <property type="entry name" value="Purine and uridine phosphorylases"/>
    <property type="match status" value="1"/>
</dbReference>
<dbReference type="AlphaFoldDB" id="A0A1Z4EBN3"/>
<proteinExistence type="predicted"/>
<feature type="domain" description="Nucleoside phosphorylase" evidence="1">
    <location>
        <begin position="2"/>
        <end position="61"/>
    </location>
</feature>
<gene>
    <name evidence="2" type="primary">mtnN</name>
    <name evidence="2" type="ORF">MSG_00204</name>
</gene>
<evidence type="ECO:0000313" key="3">
    <source>
        <dbReference type="Proteomes" id="UP000217736"/>
    </source>
</evidence>
<keyword evidence="3" id="KW-1185">Reference proteome</keyword>
<name>A0A1Z4EBN3_9MYCO</name>